<dbReference type="GO" id="GO:0016779">
    <property type="term" value="F:nucleotidyltransferase activity"/>
    <property type="evidence" value="ECO:0007669"/>
    <property type="project" value="UniProtKB-KW"/>
</dbReference>
<dbReference type="Pfam" id="PF12804">
    <property type="entry name" value="NTP_transf_3"/>
    <property type="match status" value="1"/>
</dbReference>
<dbReference type="InterPro" id="IPR029044">
    <property type="entry name" value="Nucleotide-diphossugar_trans"/>
</dbReference>
<feature type="non-terminal residue" evidence="4">
    <location>
        <position position="82"/>
    </location>
</feature>
<dbReference type="PANTHER" id="PTHR43584">
    <property type="entry name" value="NUCLEOTIDYL TRANSFERASE"/>
    <property type="match status" value="1"/>
</dbReference>
<keyword evidence="1" id="KW-0808">Transferase</keyword>
<protein>
    <recommendedName>
        <fullName evidence="3">MobA-like NTP transferase domain-containing protein</fullName>
    </recommendedName>
</protein>
<dbReference type="InterPro" id="IPR025877">
    <property type="entry name" value="MobA-like_NTP_Trfase"/>
</dbReference>
<evidence type="ECO:0000313" key="4">
    <source>
        <dbReference type="EMBL" id="GAH08418.1"/>
    </source>
</evidence>
<dbReference type="SUPFAM" id="SSF53448">
    <property type="entry name" value="Nucleotide-diphospho-sugar transferases"/>
    <property type="match status" value="1"/>
</dbReference>
<name>X1EID5_9ZZZZ</name>
<evidence type="ECO:0000256" key="1">
    <source>
        <dbReference type="ARBA" id="ARBA00022679"/>
    </source>
</evidence>
<evidence type="ECO:0000259" key="3">
    <source>
        <dbReference type="Pfam" id="PF12804"/>
    </source>
</evidence>
<dbReference type="PANTHER" id="PTHR43584:SF8">
    <property type="entry name" value="N-ACETYLMURAMATE ALPHA-1-PHOSPHATE URIDYLYLTRANSFERASE"/>
    <property type="match status" value="1"/>
</dbReference>
<dbReference type="AlphaFoldDB" id="X1EID5"/>
<gene>
    <name evidence="4" type="ORF">S01H4_53800</name>
</gene>
<organism evidence="4">
    <name type="scientific">marine sediment metagenome</name>
    <dbReference type="NCBI Taxonomy" id="412755"/>
    <lineage>
        <taxon>unclassified sequences</taxon>
        <taxon>metagenomes</taxon>
        <taxon>ecological metagenomes</taxon>
    </lineage>
</organism>
<feature type="domain" description="MobA-like NTP transferase" evidence="3">
    <location>
        <begin position="10"/>
        <end position="63"/>
    </location>
</feature>
<dbReference type="InterPro" id="IPR050065">
    <property type="entry name" value="GlmU-like"/>
</dbReference>
<evidence type="ECO:0000256" key="2">
    <source>
        <dbReference type="ARBA" id="ARBA00022695"/>
    </source>
</evidence>
<sequence length="82" mass="9289">MHDSLGKYRVILLIAGQGLRMGPPTYKTPKCLLEVKPGKTILDVQLDALEKAGITEVYLVIGFYDWKIKELYGSSYGRMKIR</sequence>
<reference evidence="4" key="1">
    <citation type="journal article" date="2014" name="Front. Microbiol.">
        <title>High frequency of phylogenetically diverse reductive dehalogenase-homologous genes in deep subseafloor sedimentary metagenomes.</title>
        <authorList>
            <person name="Kawai M."/>
            <person name="Futagami T."/>
            <person name="Toyoda A."/>
            <person name="Takaki Y."/>
            <person name="Nishi S."/>
            <person name="Hori S."/>
            <person name="Arai W."/>
            <person name="Tsubouchi T."/>
            <person name="Morono Y."/>
            <person name="Uchiyama I."/>
            <person name="Ito T."/>
            <person name="Fujiyama A."/>
            <person name="Inagaki F."/>
            <person name="Takami H."/>
        </authorList>
    </citation>
    <scope>NUCLEOTIDE SEQUENCE</scope>
    <source>
        <strain evidence="4">Expedition CK06-06</strain>
    </source>
</reference>
<dbReference type="Gene3D" id="3.90.550.10">
    <property type="entry name" value="Spore Coat Polysaccharide Biosynthesis Protein SpsA, Chain A"/>
    <property type="match status" value="1"/>
</dbReference>
<comment type="caution">
    <text evidence="4">The sequence shown here is derived from an EMBL/GenBank/DDBJ whole genome shotgun (WGS) entry which is preliminary data.</text>
</comment>
<proteinExistence type="predicted"/>
<accession>X1EID5</accession>
<dbReference type="EMBL" id="BART01030892">
    <property type="protein sequence ID" value="GAH08418.1"/>
    <property type="molecule type" value="Genomic_DNA"/>
</dbReference>
<keyword evidence="2" id="KW-0548">Nucleotidyltransferase</keyword>